<dbReference type="Proteomes" id="UP001470230">
    <property type="component" value="Unassembled WGS sequence"/>
</dbReference>
<keyword evidence="2" id="KW-1185">Reference proteome</keyword>
<accession>A0ABR2IQ93</accession>
<evidence type="ECO:0000313" key="2">
    <source>
        <dbReference type="Proteomes" id="UP001470230"/>
    </source>
</evidence>
<evidence type="ECO:0000313" key="1">
    <source>
        <dbReference type="EMBL" id="KAK8867085.1"/>
    </source>
</evidence>
<sequence>MYDSEKGCMVFKDSVEKALWDSKCAELVKKEYFSNEEFLWEKWKNDGERFLKEDFIDGPSFPFLNDGRPELFEWINGTFLTHTSEVIWEEFIRLDFAYDFLLYAYHIYQWKKKSQFVEGIKNILSRLYCDKQYIEW</sequence>
<gene>
    <name evidence="1" type="ORF">M9Y10_010054</name>
</gene>
<organism evidence="1 2">
    <name type="scientific">Tritrichomonas musculus</name>
    <dbReference type="NCBI Taxonomy" id="1915356"/>
    <lineage>
        <taxon>Eukaryota</taxon>
        <taxon>Metamonada</taxon>
        <taxon>Parabasalia</taxon>
        <taxon>Tritrichomonadida</taxon>
        <taxon>Tritrichomonadidae</taxon>
        <taxon>Tritrichomonas</taxon>
    </lineage>
</organism>
<proteinExistence type="predicted"/>
<name>A0ABR2IQ93_9EUKA</name>
<comment type="caution">
    <text evidence="1">The sequence shown here is derived from an EMBL/GenBank/DDBJ whole genome shotgun (WGS) entry which is preliminary data.</text>
</comment>
<reference evidence="1 2" key="1">
    <citation type="submission" date="2024-04" db="EMBL/GenBank/DDBJ databases">
        <title>Tritrichomonas musculus Genome.</title>
        <authorList>
            <person name="Alves-Ferreira E."/>
            <person name="Grigg M."/>
            <person name="Lorenzi H."/>
            <person name="Galac M."/>
        </authorList>
    </citation>
    <scope>NUCLEOTIDE SEQUENCE [LARGE SCALE GENOMIC DNA]</scope>
    <source>
        <strain evidence="1 2">EAF2021</strain>
    </source>
</reference>
<dbReference type="EMBL" id="JAPFFF010000015">
    <property type="protein sequence ID" value="KAK8867085.1"/>
    <property type="molecule type" value="Genomic_DNA"/>
</dbReference>
<protein>
    <submittedName>
        <fullName evidence="1">Uncharacterized protein</fullName>
    </submittedName>
</protein>